<dbReference type="PANTHER" id="PTHR31087:SF161">
    <property type="entry name" value="TUBBY C 2 FAMILY PROTEIN"/>
    <property type="match status" value="1"/>
</dbReference>
<dbReference type="RefSeq" id="XP_069231361.1">
    <property type="nucleotide sequence ID" value="XM_069371698.1"/>
</dbReference>
<evidence type="ECO:0000313" key="2">
    <source>
        <dbReference type="EMBL" id="KAL1588256.1"/>
    </source>
</evidence>
<proteinExistence type="inferred from homology"/>
<dbReference type="SUPFAM" id="SSF54518">
    <property type="entry name" value="Tubby C-terminal domain-like"/>
    <property type="match status" value="1"/>
</dbReference>
<organism evidence="2 3">
    <name type="scientific">Cladosporium halotolerans</name>
    <dbReference type="NCBI Taxonomy" id="1052096"/>
    <lineage>
        <taxon>Eukaryota</taxon>
        <taxon>Fungi</taxon>
        <taxon>Dikarya</taxon>
        <taxon>Ascomycota</taxon>
        <taxon>Pezizomycotina</taxon>
        <taxon>Dothideomycetes</taxon>
        <taxon>Dothideomycetidae</taxon>
        <taxon>Cladosporiales</taxon>
        <taxon>Cladosporiaceae</taxon>
        <taxon>Cladosporium</taxon>
    </lineage>
</organism>
<comment type="caution">
    <text evidence="2">The sequence shown here is derived from an EMBL/GenBank/DDBJ whole genome shotgun (WGS) entry which is preliminary data.</text>
</comment>
<evidence type="ECO:0000256" key="1">
    <source>
        <dbReference type="ARBA" id="ARBA00005437"/>
    </source>
</evidence>
<dbReference type="AlphaFoldDB" id="A0AB34KVF3"/>
<keyword evidence="3" id="KW-1185">Reference proteome</keyword>
<dbReference type="InterPro" id="IPR007612">
    <property type="entry name" value="LOR"/>
</dbReference>
<dbReference type="InterPro" id="IPR025659">
    <property type="entry name" value="Tubby-like_C"/>
</dbReference>
<dbReference type="Proteomes" id="UP000803884">
    <property type="component" value="Unassembled WGS sequence"/>
</dbReference>
<dbReference type="Gene3D" id="2.40.160.200">
    <property type="entry name" value="LURP1-related"/>
    <property type="match status" value="1"/>
</dbReference>
<dbReference type="GeneID" id="96004536"/>
<dbReference type="InterPro" id="IPR038595">
    <property type="entry name" value="LOR_sf"/>
</dbReference>
<accession>A0AB34KVF3</accession>
<dbReference type="Pfam" id="PF04525">
    <property type="entry name" value="LOR"/>
    <property type="match status" value="1"/>
</dbReference>
<name>A0AB34KVF3_9PEZI</name>
<gene>
    <name evidence="2" type="ORF">WHR41_03092</name>
</gene>
<sequence length="194" mass="21513">MTLTPFNPPLGPQPVNPAFYSPTEVTLHMKEKMLSLTGDDFTISTAEGTPVAKCKGKMISLHGTKAFTDMQGNELFTVKKKMLALQKSFVCESPHGHNFEVKGHFSLGSSKSSVHFKNAADGRDVELQLKGDFIDRSATITFEGKPVAEVKRKFVNIREIWADKQTYFVTVAPNVDLTMIAAICVCLDERENEK</sequence>
<evidence type="ECO:0008006" key="4">
    <source>
        <dbReference type="Google" id="ProtNLM"/>
    </source>
</evidence>
<comment type="similarity">
    <text evidence="1">Belongs to the LOR family.</text>
</comment>
<dbReference type="EMBL" id="JAAQHG020000007">
    <property type="protein sequence ID" value="KAL1588256.1"/>
    <property type="molecule type" value="Genomic_DNA"/>
</dbReference>
<dbReference type="PANTHER" id="PTHR31087">
    <property type="match status" value="1"/>
</dbReference>
<evidence type="ECO:0000313" key="3">
    <source>
        <dbReference type="Proteomes" id="UP000803884"/>
    </source>
</evidence>
<protein>
    <recommendedName>
        <fullName evidence="4">Tubby C-terminal-like domain-containing protein</fullName>
    </recommendedName>
</protein>
<reference evidence="2 3" key="1">
    <citation type="journal article" date="2020" name="Microbiol. Resour. Announc.">
        <title>Draft Genome Sequence of a Cladosporium Species Isolated from the Mesophotic Ascidian Didemnum maculosum.</title>
        <authorList>
            <person name="Gioti A."/>
            <person name="Siaperas R."/>
            <person name="Nikolaivits E."/>
            <person name="Le Goff G."/>
            <person name="Ouazzani J."/>
            <person name="Kotoulas G."/>
            <person name="Topakas E."/>
        </authorList>
    </citation>
    <scope>NUCLEOTIDE SEQUENCE [LARGE SCALE GENOMIC DNA]</scope>
    <source>
        <strain evidence="2 3">TM138-S3</strain>
    </source>
</reference>